<evidence type="ECO:0000259" key="5">
    <source>
        <dbReference type="PROSITE" id="PS50280"/>
    </source>
</evidence>
<dbReference type="PROSITE" id="PS50280">
    <property type="entry name" value="SET"/>
    <property type="match status" value="1"/>
</dbReference>
<dbReference type="OrthoDB" id="42889at2759"/>
<accession>A0A9W7XS47</accession>
<dbReference type="CDD" id="cd19180">
    <property type="entry name" value="SET_SpSET10-like"/>
    <property type="match status" value="1"/>
</dbReference>
<name>A0A9W7XS47_9FUNG</name>
<evidence type="ECO:0000313" key="6">
    <source>
        <dbReference type="EMBL" id="KAJ1719669.1"/>
    </source>
</evidence>
<organism evidence="6 7">
    <name type="scientific">Coemansia erecta</name>
    <dbReference type="NCBI Taxonomy" id="147472"/>
    <lineage>
        <taxon>Eukaryota</taxon>
        <taxon>Fungi</taxon>
        <taxon>Fungi incertae sedis</taxon>
        <taxon>Zoopagomycota</taxon>
        <taxon>Kickxellomycotina</taxon>
        <taxon>Kickxellomycetes</taxon>
        <taxon>Kickxellales</taxon>
        <taxon>Kickxellaceae</taxon>
        <taxon>Coemansia</taxon>
    </lineage>
</organism>
<dbReference type="SUPFAM" id="SSF81822">
    <property type="entry name" value="RuBisCo LSMT C-terminal, substrate-binding domain"/>
    <property type="match status" value="1"/>
</dbReference>
<dbReference type="InterPro" id="IPR046341">
    <property type="entry name" value="SET_dom_sf"/>
</dbReference>
<dbReference type="InterPro" id="IPR050600">
    <property type="entry name" value="SETD3_SETD6_MTase"/>
</dbReference>
<dbReference type="GO" id="GO:0016279">
    <property type="term" value="F:protein-lysine N-methyltransferase activity"/>
    <property type="evidence" value="ECO:0007669"/>
    <property type="project" value="InterPro"/>
</dbReference>
<evidence type="ECO:0000256" key="2">
    <source>
        <dbReference type="ARBA" id="ARBA00022679"/>
    </source>
</evidence>
<feature type="domain" description="SET" evidence="5">
    <location>
        <begin position="25"/>
        <end position="242"/>
    </location>
</feature>
<dbReference type="AlphaFoldDB" id="A0A9W7XS47"/>
<keyword evidence="2" id="KW-0808">Transferase</keyword>
<sequence length="529" mass="59162">MASSDGTSKLETFVKWLSDNGADLSRIELRDAGADGNGVYAREDILADTRYAYIPHSLVITGKVCQDALSGPSQNGDCGLRGRPLLAAFLIHQRFTCSDSFWKPYIDILPSQYHTPLEFASDELQILKGTPVEYAVEDRRQKYVDEHLQAVAAVEGRIPADVLTFENYVWAASAVSSRSFSKDLVKGSSDEQTEGSEVLLPLLDMMNHLPRRRVSWISNDTGIEFVTGQVLRGGEQVYNNYGPKSNEELMLGYGFCFEGNPFSHFHLRLNYERDPRHGDKQGLLERFGIAECDQYIRRDALPRDLLPMLRVMAMNDVDLHHAEQLEEGGLEFVGLCNELRARHLLLFLLEKKLAAFDAAEEDAQSVADSDNARVARAYRDEIGQILRSAIDRLLADEQRLMRYACGLAAGSQTSLPWYARPPSAEFATPSISSDAEQPSAKRPRSDTPLGELEQSFLDSALLTTDSFAGDTEFAEALEQIDVDEDVALALFVVRVLLCEQSLWHARVRRLEGFAYPMDEEELEDVHAAL</sequence>
<dbReference type="InterPro" id="IPR001214">
    <property type="entry name" value="SET_dom"/>
</dbReference>
<evidence type="ECO:0000256" key="3">
    <source>
        <dbReference type="ARBA" id="ARBA00022691"/>
    </source>
</evidence>
<dbReference type="GO" id="GO:0032259">
    <property type="term" value="P:methylation"/>
    <property type="evidence" value="ECO:0007669"/>
    <property type="project" value="UniProtKB-KW"/>
</dbReference>
<dbReference type="GO" id="GO:0005634">
    <property type="term" value="C:nucleus"/>
    <property type="evidence" value="ECO:0007669"/>
    <property type="project" value="TreeGrafter"/>
</dbReference>
<dbReference type="SUPFAM" id="SSF82199">
    <property type="entry name" value="SET domain"/>
    <property type="match status" value="1"/>
</dbReference>
<dbReference type="InterPro" id="IPR015353">
    <property type="entry name" value="Rubisco_LSMT_subst-bd"/>
</dbReference>
<protein>
    <recommendedName>
        <fullName evidence="5">SET domain-containing protein</fullName>
    </recommendedName>
</protein>
<comment type="caution">
    <text evidence="6">The sequence shown here is derived from an EMBL/GenBank/DDBJ whole genome shotgun (WGS) entry which is preliminary data.</text>
</comment>
<feature type="non-terminal residue" evidence="6">
    <location>
        <position position="529"/>
    </location>
</feature>
<proteinExistence type="predicted"/>
<dbReference type="InterPro" id="IPR044432">
    <property type="entry name" value="Set10/Efm1_SET"/>
</dbReference>
<gene>
    <name evidence="6" type="ORF">LPJ53_005604</name>
</gene>
<evidence type="ECO:0000313" key="7">
    <source>
        <dbReference type="Proteomes" id="UP001149813"/>
    </source>
</evidence>
<dbReference type="Pfam" id="PF09273">
    <property type="entry name" value="Rubis-subs-bind"/>
    <property type="match status" value="1"/>
</dbReference>
<feature type="region of interest" description="Disordered" evidence="4">
    <location>
        <begin position="426"/>
        <end position="449"/>
    </location>
</feature>
<evidence type="ECO:0000256" key="4">
    <source>
        <dbReference type="SAM" id="MobiDB-lite"/>
    </source>
</evidence>
<keyword evidence="7" id="KW-1185">Reference proteome</keyword>
<dbReference type="Proteomes" id="UP001149813">
    <property type="component" value="Unassembled WGS sequence"/>
</dbReference>
<dbReference type="PANTHER" id="PTHR13271:SF147">
    <property type="entry name" value="PROTEIN-LYSINE N-METHYLTRANSFERASE EFM1-RELATED"/>
    <property type="match status" value="1"/>
</dbReference>
<dbReference type="PANTHER" id="PTHR13271">
    <property type="entry name" value="UNCHARACTERIZED PUTATIVE METHYLTRANSFERASE"/>
    <property type="match status" value="1"/>
</dbReference>
<dbReference type="EMBL" id="JANBOJ010000357">
    <property type="protein sequence ID" value="KAJ1719669.1"/>
    <property type="molecule type" value="Genomic_DNA"/>
</dbReference>
<keyword evidence="3" id="KW-0949">S-adenosyl-L-methionine</keyword>
<keyword evidence="1" id="KW-0489">Methyltransferase</keyword>
<dbReference type="Gene3D" id="3.90.1420.10">
    <property type="entry name" value="Rubisco LSMT, substrate-binding domain"/>
    <property type="match status" value="1"/>
</dbReference>
<dbReference type="Gene3D" id="3.90.1410.10">
    <property type="entry name" value="set domain protein methyltransferase, domain 1"/>
    <property type="match status" value="1"/>
</dbReference>
<reference evidence="6" key="1">
    <citation type="submission" date="2022-07" db="EMBL/GenBank/DDBJ databases">
        <title>Phylogenomic reconstructions and comparative analyses of Kickxellomycotina fungi.</title>
        <authorList>
            <person name="Reynolds N.K."/>
            <person name="Stajich J.E."/>
            <person name="Barry K."/>
            <person name="Grigoriev I.V."/>
            <person name="Crous P."/>
            <person name="Smith M.E."/>
        </authorList>
    </citation>
    <scope>NUCLEOTIDE SEQUENCE</scope>
    <source>
        <strain evidence="6">NBRC 32514</strain>
    </source>
</reference>
<dbReference type="InterPro" id="IPR036464">
    <property type="entry name" value="Rubisco_LSMT_subst-bd_sf"/>
</dbReference>
<evidence type="ECO:0000256" key="1">
    <source>
        <dbReference type="ARBA" id="ARBA00022603"/>
    </source>
</evidence>